<gene>
    <name evidence="3" type="ORF">COU07_01795</name>
</gene>
<dbReference type="PROSITE" id="PS51737">
    <property type="entry name" value="RECOMBINASE_DNA_BIND"/>
    <property type="match status" value="1"/>
</dbReference>
<sequence>MTNDNVQLKYGNYNRKSSEAKERQVLSIGSQIDWAKETTEKYKIRIAKTYKEEKSAETPYLRPEFDQMVKDVRTGVINALVEWKLDRLARNPEEAGIILGLLKRGDLKHIITSDREYRPEDNAIISYVDFGMADQYVRDLSKNVKRGLKAKLQMGWYPSRAPLGYLNSERSEDKGRNWILKDPQRFDMVKQMWQMMLTGNYTPPQILEIVNKDWKLKTRPTKKYAGLKPLSRSNIYKIFTNPFYYGYFEYGKGADRQLYKGNHEPMITEEEFDRVQKILGRKGKPRPKEHRFAFTGLMRCANCGAMVTAEEKVKRQKNGNVHTYIYYHCTKRIDTKCPEKMVELAELNQQIDAAIGEFAISERFKDWAIQYLHELRKEEAQSHQSVFENKQKVLSDVTRRLEALLVKYTSPENQGGQLITDTEYQALKTNLLKERTNLEREVQAQGKAIEDWVELSERVYNFARYARLWFEKGDREVKRAIFACLGSHLYLTGQKVAITRHKVFDMIFEALPNVEKELAAVRTSENVDVKRQIAVLAATSPSLRRG</sequence>
<evidence type="ECO:0000313" key="3">
    <source>
        <dbReference type="EMBL" id="PIR89609.1"/>
    </source>
</evidence>
<dbReference type="PANTHER" id="PTHR30461:SF23">
    <property type="entry name" value="DNA RECOMBINASE-RELATED"/>
    <property type="match status" value="1"/>
</dbReference>
<proteinExistence type="predicted"/>
<feature type="domain" description="Resolvase/invertase-type recombinase catalytic" evidence="1">
    <location>
        <begin position="9"/>
        <end position="155"/>
    </location>
</feature>
<dbReference type="SMART" id="SM00857">
    <property type="entry name" value="Resolvase"/>
    <property type="match status" value="1"/>
</dbReference>
<comment type="caution">
    <text evidence="3">The sequence shown here is derived from an EMBL/GenBank/DDBJ whole genome shotgun (WGS) entry which is preliminary data.</text>
</comment>
<dbReference type="Gene3D" id="3.90.1750.20">
    <property type="entry name" value="Putative Large Serine Recombinase, Chain B, Domain 2"/>
    <property type="match status" value="1"/>
</dbReference>
<protein>
    <recommendedName>
        <fullName evidence="5">Recombinase domain-containing protein</fullName>
    </recommendedName>
</protein>
<dbReference type="GO" id="GO:0003677">
    <property type="term" value="F:DNA binding"/>
    <property type="evidence" value="ECO:0007669"/>
    <property type="project" value="InterPro"/>
</dbReference>
<dbReference type="Pfam" id="PF13408">
    <property type="entry name" value="Zn_ribbon_recom"/>
    <property type="match status" value="1"/>
</dbReference>
<dbReference type="SUPFAM" id="SSF53041">
    <property type="entry name" value="Resolvase-like"/>
    <property type="match status" value="1"/>
</dbReference>
<dbReference type="GO" id="GO:0000150">
    <property type="term" value="F:DNA strand exchange activity"/>
    <property type="evidence" value="ECO:0007669"/>
    <property type="project" value="InterPro"/>
</dbReference>
<accession>A0A2H0UT69</accession>
<evidence type="ECO:0000259" key="1">
    <source>
        <dbReference type="PROSITE" id="PS51736"/>
    </source>
</evidence>
<dbReference type="CDD" id="cd00338">
    <property type="entry name" value="Ser_Recombinase"/>
    <property type="match status" value="1"/>
</dbReference>
<dbReference type="InterPro" id="IPR006119">
    <property type="entry name" value="Resolv_N"/>
</dbReference>
<dbReference type="InterPro" id="IPR025827">
    <property type="entry name" value="Zn_ribbon_recom_dom"/>
</dbReference>
<dbReference type="Gene3D" id="3.40.50.1390">
    <property type="entry name" value="Resolvase, N-terminal catalytic domain"/>
    <property type="match status" value="1"/>
</dbReference>
<organism evidence="3 4">
    <name type="scientific">Candidatus Harrisonbacteria bacterium CG10_big_fil_rev_8_21_14_0_10_40_38</name>
    <dbReference type="NCBI Taxonomy" id="1974583"/>
    <lineage>
        <taxon>Bacteria</taxon>
        <taxon>Candidatus Harrisoniibacteriota</taxon>
    </lineage>
</organism>
<evidence type="ECO:0008006" key="5">
    <source>
        <dbReference type="Google" id="ProtNLM"/>
    </source>
</evidence>
<dbReference type="PANTHER" id="PTHR30461">
    <property type="entry name" value="DNA-INVERTASE FROM LAMBDOID PROPHAGE"/>
    <property type="match status" value="1"/>
</dbReference>
<dbReference type="InterPro" id="IPR050639">
    <property type="entry name" value="SSR_resolvase"/>
</dbReference>
<name>A0A2H0UT69_9BACT</name>
<feature type="domain" description="Recombinase" evidence="2">
    <location>
        <begin position="162"/>
        <end position="285"/>
    </location>
</feature>
<evidence type="ECO:0000313" key="4">
    <source>
        <dbReference type="Proteomes" id="UP000231157"/>
    </source>
</evidence>
<reference evidence="4" key="1">
    <citation type="submission" date="2017-09" db="EMBL/GenBank/DDBJ databases">
        <title>Depth-based differentiation of microbial function through sediment-hosted aquifers and enrichment of novel symbionts in the deep terrestrial subsurface.</title>
        <authorList>
            <person name="Probst A.J."/>
            <person name="Ladd B."/>
            <person name="Jarett J.K."/>
            <person name="Geller-Mcgrath D.E."/>
            <person name="Sieber C.M.K."/>
            <person name="Emerson J.B."/>
            <person name="Anantharaman K."/>
            <person name="Thomas B.C."/>
            <person name="Malmstrom R."/>
            <person name="Stieglmeier M."/>
            <person name="Klingl A."/>
            <person name="Woyke T."/>
            <person name="Ryan C.M."/>
            <person name="Banfield J.F."/>
        </authorList>
    </citation>
    <scope>NUCLEOTIDE SEQUENCE [LARGE SCALE GENOMIC DNA]</scope>
</reference>
<dbReference type="InterPro" id="IPR038109">
    <property type="entry name" value="DNA_bind_recomb_sf"/>
</dbReference>
<dbReference type="PROSITE" id="PS51736">
    <property type="entry name" value="RECOMBINASES_3"/>
    <property type="match status" value="1"/>
</dbReference>
<dbReference type="AlphaFoldDB" id="A0A2H0UT69"/>
<dbReference type="Proteomes" id="UP000231157">
    <property type="component" value="Unassembled WGS sequence"/>
</dbReference>
<dbReference type="Pfam" id="PF07508">
    <property type="entry name" value="Recombinase"/>
    <property type="match status" value="1"/>
</dbReference>
<evidence type="ECO:0000259" key="2">
    <source>
        <dbReference type="PROSITE" id="PS51737"/>
    </source>
</evidence>
<dbReference type="EMBL" id="PFAZ01000001">
    <property type="protein sequence ID" value="PIR89609.1"/>
    <property type="molecule type" value="Genomic_DNA"/>
</dbReference>
<dbReference type="InterPro" id="IPR036162">
    <property type="entry name" value="Resolvase-like_N_sf"/>
</dbReference>
<dbReference type="Pfam" id="PF00239">
    <property type="entry name" value="Resolvase"/>
    <property type="match status" value="1"/>
</dbReference>
<dbReference type="InterPro" id="IPR011109">
    <property type="entry name" value="DNA_bind_recombinase_dom"/>
</dbReference>